<reference evidence="2" key="1">
    <citation type="submission" date="2022-05" db="EMBL/GenBank/DDBJ databases">
        <title>Brevundimonas albigilva TT17 genome sequence.</title>
        <authorList>
            <person name="Lee K."/>
            <person name="Son H."/>
        </authorList>
    </citation>
    <scope>NUCLEOTIDE SEQUENCE</scope>
    <source>
        <strain evidence="2">TT17</strain>
    </source>
</reference>
<feature type="domain" description="ISXO2-like transposase" evidence="1">
    <location>
        <begin position="138"/>
        <end position="287"/>
    </location>
</feature>
<keyword evidence="3" id="KW-1185">Reference proteome</keyword>
<accession>A0ABY4SMQ5</accession>
<dbReference type="RefSeq" id="WP_250201726.1">
    <property type="nucleotide sequence ID" value="NZ_CP097649.1"/>
</dbReference>
<sequence length="357" mass="40686">MSQHFLLSAKARSISVRDIARLGEEEAYAMFKSIRFAESDGEPKCPRCGVVAAYEYRARRLFKCQGCDKQFTVTSGTVFRSRKMSFADIMLAVVLFVNGVNGYAALRLSRDLGCSYKTAFVLHKKLSRVMASMQAETVLTGEVDIDGLYDGGSVRQENLVKDRKRDGRKQFNTKRHTIVTARERRIGGRSRAWVVPTEKDADPHIKRTVNPAAHVVTDESPAYSRYFMHFAEHSTVNHSVGLMVDGVHTNLVEAQHSRIRRATRGVYLRTSGNHAQRFADELSWRDDFRRLDNGQQFRMIMKRALDLRPDAELVGYWQKRPEWLRSINRRRGLRALTLKRKGRPTAPISAYSQAATA</sequence>
<dbReference type="Pfam" id="PF12762">
    <property type="entry name" value="DDE_Tnp_IS1595"/>
    <property type="match status" value="1"/>
</dbReference>
<organism evidence="2 3">
    <name type="scientific">Brevundimonas albigilva</name>
    <dbReference type="NCBI Taxonomy" id="1312364"/>
    <lineage>
        <taxon>Bacteria</taxon>
        <taxon>Pseudomonadati</taxon>
        <taxon>Pseudomonadota</taxon>
        <taxon>Alphaproteobacteria</taxon>
        <taxon>Caulobacterales</taxon>
        <taxon>Caulobacteraceae</taxon>
        <taxon>Brevundimonas</taxon>
    </lineage>
</organism>
<dbReference type="InterPro" id="IPR024445">
    <property type="entry name" value="Tnp_ISXO2-like"/>
</dbReference>
<name>A0ABY4SMQ5_9CAUL</name>
<evidence type="ECO:0000259" key="1">
    <source>
        <dbReference type="SMART" id="SM01126"/>
    </source>
</evidence>
<protein>
    <submittedName>
        <fullName evidence="2">IS1595 family transposase</fullName>
    </submittedName>
</protein>
<dbReference type="Pfam" id="PF12760">
    <property type="entry name" value="Zn_ribbon_IS1595"/>
    <property type="match status" value="1"/>
</dbReference>
<proteinExistence type="predicted"/>
<dbReference type="InterPro" id="IPR024442">
    <property type="entry name" value="Transposase_Zn_ribbon"/>
</dbReference>
<dbReference type="EMBL" id="CP097649">
    <property type="protein sequence ID" value="URI14857.1"/>
    <property type="molecule type" value="Genomic_DNA"/>
</dbReference>
<evidence type="ECO:0000313" key="3">
    <source>
        <dbReference type="Proteomes" id="UP001055429"/>
    </source>
</evidence>
<dbReference type="SMART" id="SM01126">
    <property type="entry name" value="DDE_Tnp_IS1595"/>
    <property type="match status" value="1"/>
</dbReference>
<dbReference type="Proteomes" id="UP001055429">
    <property type="component" value="Chromosome"/>
</dbReference>
<evidence type="ECO:0000313" key="2">
    <source>
        <dbReference type="EMBL" id="URI14857.1"/>
    </source>
</evidence>
<gene>
    <name evidence="2" type="ORF">M8231_13735</name>
</gene>
<dbReference type="NCBIfam" id="NF033547">
    <property type="entry name" value="transpos_IS1595"/>
    <property type="match status" value="1"/>
</dbReference>